<dbReference type="InterPro" id="IPR043128">
    <property type="entry name" value="Rev_trsase/Diguanyl_cyclase"/>
</dbReference>
<feature type="domain" description="GGDEF" evidence="4">
    <location>
        <begin position="293"/>
        <end position="360"/>
    </location>
</feature>
<dbReference type="PROSITE" id="PS50113">
    <property type="entry name" value="PAC"/>
    <property type="match status" value="1"/>
</dbReference>
<protein>
    <submittedName>
        <fullName evidence="5">Sensory response regulator</fullName>
    </submittedName>
</protein>
<dbReference type="RefSeq" id="WP_053378504.1">
    <property type="nucleotide sequence ID" value="NZ_CP011801.1"/>
</dbReference>
<dbReference type="Gene3D" id="3.30.450.20">
    <property type="entry name" value="PAS domain"/>
    <property type="match status" value="1"/>
</dbReference>
<dbReference type="PROSITE" id="PS50887">
    <property type="entry name" value="GGDEF"/>
    <property type="match status" value="1"/>
</dbReference>
<dbReference type="Gene3D" id="2.10.70.100">
    <property type="match status" value="1"/>
</dbReference>
<dbReference type="CDD" id="cd01949">
    <property type="entry name" value="GGDEF"/>
    <property type="match status" value="1"/>
</dbReference>
<dbReference type="SUPFAM" id="SSF55785">
    <property type="entry name" value="PYP-like sensor domain (PAS domain)"/>
    <property type="match status" value="1"/>
</dbReference>
<feature type="modified residue" description="4-aspartylphosphate" evidence="1">
    <location>
        <position position="55"/>
    </location>
</feature>
<evidence type="ECO:0000259" key="3">
    <source>
        <dbReference type="PROSITE" id="PS50113"/>
    </source>
</evidence>
<dbReference type="Gene3D" id="3.30.70.270">
    <property type="match status" value="1"/>
</dbReference>
<dbReference type="InterPro" id="IPR013655">
    <property type="entry name" value="PAS_fold_3"/>
</dbReference>
<dbReference type="AlphaFoldDB" id="A0A0K2G8C9"/>
<organism evidence="5 6">
    <name type="scientific">Nitrospira moscoviensis</name>
    <dbReference type="NCBI Taxonomy" id="42253"/>
    <lineage>
        <taxon>Bacteria</taxon>
        <taxon>Pseudomonadati</taxon>
        <taxon>Nitrospirota</taxon>
        <taxon>Nitrospiria</taxon>
        <taxon>Nitrospirales</taxon>
        <taxon>Nitrospiraceae</taxon>
        <taxon>Nitrospira</taxon>
    </lineage>
</organism>
<dbReference type="Pfam" id="PF00072">
    <property type="entry name" value="Response_reg"/>
    <property type="match status" value="1"/>
</dbReference>
<evidence type="ECO:0000313" key="5">
    <source>
        <dbReference type="EMBL" id="ALA57109.1"/>
    </source>
</evidence>
<dbReference type="PATRIC" id="fig|42253.5.peg.666"/>
<dbReference type="SMART" id="SM00267">
    <property type="entry name" value="GGDEF"/>
    <property type="match status" value="1"/>
</dbReference>
<dbReference type="InterPro" id="IPR052163">
    <property type="entry name" value="DGC-Regulatory_Protein"/>
</dbReference>
<evidence type="ECO:0000259" key="2">
    <source>
        <dbReference type="PROSITE" id="PS50110"/>
    </source>
</evidence>
<dbReference type="NCBIfam" id="TIGR00229">
    <property type="entry name" value="sensory_box"/>
    <property type="match status" value="1"/>
</dbReference>
<dbReference type="SUPFAM" id="SSF55073">
    <property type="entry name" value="Nucleotide cyclase"/>
    <property type="match status" value="1"/>
</dbReference>
<dbReference type="InterPro" id="IPR000700">
    <property type="entry name" value="PAS-assoc_C"/>
</dbReference>
<dbReference type="PANTHER" id="PTHR46663">
    <property type="entry name" value="DIGUANYLATE CYCLASE DGCT-RELATED"/>
    <property type="match status" value="1"/>
</dbReference>
<dbReference type="Proteomes" id="UP000069205">
    <property type="component" value="Chromosome"/>
</dbReference>
<dbReference type="SMART" id="SM00448">
    <property type="entry name" value="REC"/>
    <property type="match status" value="1"/>
</dbReference>
<feature type="domain" description="PAC" evidence="3">
    <location>
        <begin position="209"/>
        <end position="261"/>
    </location>
</feature>
<feature type="domain" description="Response regulatory" evidence="2">
    <location>
        <begin position="6"/>
        <end position="122"/>
    </location>
</feature>
<keyword evidence="1" id="KW-0597">Phosphoprotein</keyword>
<sequence>MEQKPLALVADDDITLRVLAREALEQAGLRVEDAATGREALEAFQRDTPHIVLLDVMMPEMDGFAACAALRRLPQGENVPIMIMTELDDVESIAQAYDAGATDFITKPWNALILGHRVRYMLRAGQVIDTLREKERSLAEAQRMAHIGNWQWDLATDRFTASEEVYRILGLDRTTFPDTMEAYLEAIHPEDRDQRRQLLRLTLAQMGTYEHDHRVRHPAHGDRIVHEQAKVVREPGGTTGQVVGTIQDITDRRQAEAQIHFLSYYDQLTQLPNRLLFQDRVTQALALAQRHSFIGAVLLINLDRFQRINDTLGPSTGDDILKEVAQRLLHCVRKSDSVGRPHDPYPSILSRLGGDEFTCC</sequence>
<name>A0A0K2G8C9_NITMO</name>
<dbReference type="InterPro" id="IPR000014">
    <property type="entry name" value="PAS"/>
</dbReference>
<dbReference type="PANTHER" id="PTHR46663:SF3">
    <property type="entry name" value="SLL0267 PROTEIN"/>
    <property type="match status" value="1"/>
</dbReference>
<dbReference type="InterPro" id="IPR029787">
    <property type="entry name" value="Nucleotide_cyclase"/>
</dbReference>
<accession>A0A0K2G8C9</accession>
<evidence type="ECO:0000256" key="1">
    <source>
        <dbReference type="PROSITE-ProRule" id="PRU00169"/>
    </source>
</evidence>
<dbReference type="GO" id="GO:0000160">
    <property type="term" value="P:phosphorelay signal transduction system"/>
    <property type="evidence" value="ECO:0007669"/>
    <property type="project" value="InterPro"/>
</dbReference>
<evidence type="ECO:0000259" key="4">
    <source>
        <dbReference type="PROSITE" id="PS50887"/>
    </source>
</evidence>
<keyword evidence="6" id="KW-1185">Reference proteome</keyword>
<dbReference type="SUPFAM" id="SSF52172">
    <property type="entry name" value="CheY-like"/>
    <property type="match status" value="1"/>
</dbReference>
<dbReference type="InterPro" id="IPR000160">
    <property type="entry name" value="GGDEF_dom"/>
</dbReference>
<dbReference type="KEGG" id="nmv:NITMOv2_0673"/>
<evidence type="ECO:0000313" key="6">
    <source>
        <dbReference type="Proteomes" id="UP000069205"/>
    </source>
</evidence>
<dbReference type="Gene3D" id="3.40.50.2300">
    <property type="match status" value="1"/>
</dbReference>
<dbReference type="Pfam" id="PF00990">
    <property type="entry name" value="GGDEF"/>
    <property type="match status" value="1"/>
</dbReference>
<dbReference type="CDD" id="cd00130">
    <property type="entry name" value="PAS"/>
    <property type="match status" value="1"/>
</dbReference>
<dbReference type="InterPro" id="IPR035965">
    <property type="entry name" value="PAS-like_dom_sf"/>
</dbReference>
<dbReference type="Pfam" id="PF08447">
    <property type="entry name" value="PAS_3"/>
    <property type="match status" value="1"/>
</dbReference>
<dbReference type="NCBIfam" id="TIGR00254">
    <property type="entry name" value="GGDEF"/>
    <property type="match status" value="1"/>
</dbReference>
<dbReference type="CDD" id="cd17574">
    <property type="entry name" value="REC_OmpR"/>
    <property type="match status" value="1"/>
</dbReference>
<dbReference type="InterPro" id="IPR011006">
    <property type="entry name" value="CheY-like_superfamily"/>
</dbReference>
<dbReference type="OrthoDB" id="9762141at2"/>
<proteinExistence type="predicted"/>
<gene>
    <name evidence="5" type="ORF">NITMOv2_0673</name>
</gene>
<dbReference type="EMBL" id="CP011801">
    <property type="protein sequence ID" value="ALA57109.1"/>
    <property type="molecule type" value="Genomic_DNA"/>
</dbReference>
<dbReference type="PROSITE" id="PS50110">
    <property type="entry name" value="RESPONSE_REGULATORY"/>
    <property type="match status" value="1"/>
</dbReference>
<reference evidence="5 6" key="1">
    <citation type="journal article" date="2015" name="Proc. Natl. Acad. Sci. U.S.A.">
        <title>Expanded metabolic versatility of ubiquitous nitrite-oxidizing bacteria from the genus Nitrospira.</title>
        <authorList>
            <person name="Koch H."/>
            <person name="Lucker S."/>
            <person name="Albertsen M."/>
            <person name="Kitzinger K."/>
            <person name="Herbold C."/>
            <person name="Spieck E."/>
            <person name="Nielsen P.H."/>
            <person name="Wagner M."/>
            <person name="Daims H."/>
        </authorList>
    </citation>
    <scope>NUCLEOTIDE SEQUENCE [LARGE SCALE GENOMIC DNA]</scope>
    <source>
        <strain evidence="5 6">NSP M-1</strain>
    </source>
</reference>
<dbReference type="InterPro" id="IPR001789">
    <property type="entry name" value="Sig_transdc_resp-reg_receiver"/>
</dbReference>
<dbReference type="STRING" id="42253.NITMOv2_0673"/>